<evidence type="ECO:0000313" key="4">
    <source>
        <dbReference type="EMBL" id="UUY04562.1"/>
    </source>
</evidence>
<feature type="domain" description="QsdR TetR regulatory C-terminal" evidence="3">
    <location>
        <begin position="86"/>
        <end position="197"/>
    </location>
</feature>
<proteinExistence type="predicted"/>
<dbReference type="InterPro" id="IPR041485">
    <property type="entry name" value="TetR_C_36"/>
</dbReference>
<reference evidence="5" key="1">
    <citation type="submission" date="2021-11" db="EMBL/GenBank/DDBJ databases">
        <title>Cultivation dependent microbiological survey of springs from the worlds oldest radium mine currently devoted to the extraction of radon-saturated water.</title>
        <authorList>
            <person name="Kapinusova G."/>
            <person name="Smrhova T."/>
            <person name="Strejcek M."/>
            <person name="Suman J."/>
            <person name="Jani K."/>
            <person name="Pajer P."/>
            <person name="Uhlik O."/>
        </authorList>
    </citation>
    <scope>NUCLEOTIDE SEQUENCE [LARGE SCALE GENOMIC DNA]</scope>
    <source>
        <strain evidence="5">J379</strain>
    </source>
</reference>
<evidence type="ECO:0000256" key="2">
    <source>
        <dbReference type="SAM" id="Phobius"/>
    </source>
</evidence>
<keyword evidence="2" id="KW-0812">Transmembrane</keyword>
<evidence type="ECO:0000313" key="5">
    <source>
        <dbReference type="Proteomes" id="UP001058860"/>
    </source>
</evidence>
<dbReference type="RefSeq" id="WP_353865043.1">
    <property type="nucleotide sequence ID" value="NZ_CP088295.1"/>
</dbReference>
<name>A0ABY5PIT5_9ACTN</name>
<accession>A0ABY5PIT5</accession>
<gene>
    <name evidence="4" type="ORF">LRS13_03230</name>
</gene>
<evidence type="ECO:0000259" key="3">
    <source>
        <dbReference type="Pfam" id="PF18598"/>
    </source>
</evidence>
<evidence type="ECO:0000256" key="1">
    <source>
        <dbReference type="SAM" id="MobiDB-lite"/>
    </source>
</evidence>
<protein>
    <recommendedName>
        <fullName evidence="3">QsdR TetR regulatory C-terminal domain-containing protein</fullName>
    </recommendedName>
</protein>
<keyword evidence="2" id="KW-0472">Membrane</keyword>
<organism evidence="4 5">
    <name type="scientific">Svornostia abyssi</name>
    <dbReference type="NCBI Taxonomy" id="2898438"/>
    <lineage>
        <taxon>Bacteria</taxon>
        <taxon>Bacillati</taxon>
        <taxon>Actinomycetota</taxon>
        <taxon>Thermoleophilia</taxon>
        <taxon>Solirubrobacterales</taxon>
        <taxon>Baekduiaceae</taxon>
        <taxon>Svornostia</taxon>
    </lineage>
</organism>
<sequence length="205" mass="22597">MAKRRTQAARSTTPRSATRADVEQRARELFLAGERIDMQALAAELGIGRATLYRWVGDRDALIASTIWSITGPVLDDLAEQTRRRRGRSRILALLHSIGTDLLTWAPYTAFVLREPATALRILTTPATDLEQRLVSFIESVLVEERDRGTISIPDDISTAMLAYAITRLSESFFFSDVIAGREADVDEALRVISLLLPAPATTGG</sequence>
<dbReference type="InterPro" id="IPR009057">
    <property type="entry name" value="Homeodomain-like_sf"/>
</dbReference>
<keyword evidence="2" id="KW-1133">Transmembrane helix</keyword>
<dbReference type="Pfam" id="PF18598">
    <property type="entry name" value="TetR_C_36"/>
    <property type="match status" value="1"/>
</dbReference>
<dbReference type="Gene3D" id="1.10.357.10">
    <property type="entry name" value="Tetracycline Repressor, domain 2"/>
    <property type="match status" value="1"/>
</dbReference>
<feature type="transmembrane region" description="Helical" evidence="2">
    <location>
        <begin position="91"/>
        <end position="113"/>
    </location>
</feature>
<feature type="region of interest" description="Disordered" evidence="1">
    <location>
        <begin position="1"/>
        <end position="21"/>
    </location>
</feature>
<dbReference type="EMBL" id="CP088295">
    <property type="protein sequence ID" value="UUY04562.1"/>
    <property type="molecule type" value="Genomic_DNA"/>
</dbReference>
<dbReference type="Proteomes" id="UP001058860">
    <property type="component" value="Chromosome"/>
</dbReference>
<keyword evidence="5" id="KW-1185">Reference proteome</keyword>
<dbReference type="SUPFAM" id="SSF46689">
    <property type="entry name" value="Homeodomain-like"/>
    <property type="match status" value="1"/>
</dbReference>